<protein>
    <submittedName>
        <fullName evidence="8">Unannotated protein</fullName>
    </submittedName>
</protein>
<accession>A0A6J6CFA4</accession>
<dbReference type="InterPro" id="IPR020558">
    <property type="entry name" value="DiOHA_6PGluconate_deHydtase_CS"/>
</dbReference>
<dbReference type="EMBL" id="CAEZSW010000016">
    <property type="protein sequence ID" value="CAB4548889.1"/>
    <property type="molecule type" value="Genomic_DNA"/>
</dbReference>
<dbReference type="PANTHER" id="PTHR43183:SF1">
    <property type="entry name" value="HYPOTHETICAL DIHYDROXY-ACID DEHYDRATASE (EUROFUNG)-RELATED"/>
    <property type="match status" value="1"/>
</dbReference>
<dbReference type="InterPro" id="IPR037237">
    <property type="entry name" value="IlvD/EDD_N"/>
</dbReference>
<dbReference type="InterPro" id="IPR056740">
    <property type="entry name" value="ILV_EDD_C"/>
</dbReference>
<dbReference type="Pfam" id="PF24877">
    <property type="entry name" value="ILV_EDD_C"/>
    <property type="match status" value="1"/>
</dbReference>
<dbReference type="PANTHER" id="PTHR43183">
    <property type="entry name" value="HYPOTHETICAL DIHYDROXYACID DEHYDRATASE (EUROFUNG)-RELATED"/>
    <property type="match status" value="1"/>
</dbReference>
<evidence type="ECO:0000259" key="6">
    <source>
        <dbReference type="Pfam" id="PF00920"/>
    </source>
</evidence>
<dbReference type="Gene3D" id="3.50.30.80">
    <property type="entry name" value="IlvD/EDD C-terminal domain-like"/>
    <property type="match status" value="1"/>
</dbReference>
<dbReference type="EMBL" id="CAEZYN010000019">
    <property type="protein sequence ID" value="CAB4719834.1"/>
    <property type="molecule type" value="Genomic_DNA"/>
</dbReference>
<keyword evidence="2" id="KW-0479">Metal-binding</keyword>
<evidence type="ECO:0000313" key="13">
    <source>
        <dbReference type="EMBL" id="CAB4965417.1"/>
    </source>
</evidence>
<evidence type="ECO:0000256" key="4">
    <source>
        <dbReference type="ARBA" id="ARBA00023014"/>
    </source>
</evidence>
<dbReference type="GO" id="GO:0016836">
    <property type="term" value="F:hydro-lyase activity"/>
    <property type="evidence" value="ECO:0007669"/>
    <property type="project" value="UniProtKB-ARBA"/>
</dbReference>
<evidence type="ECO:0000313" key="12">
    <source>
        <dbReference type="EMBL" id="CAB4719834.1"/>
    </source>
</evidence>
<dbReference type="EMBL" id="CAFBNV010000053">
    <property type="protein sequence ID" value="CAB4965417.1"/>
    <property type="molecule type" value="Genomic_DNA"/>
</dbReference>
<reference evidence="8" key="1">
    <citation type="submission" date="2020-05" db="EMBL/GenBank/DDBJ databases">
        <authorList>
            <person name="Chiriac C."/>
            <person name="Salcher M."/>
            <person name="Ghai R."/>
            <person name="Kavagutti S V."/>
        </authorList>
    </citation>
    <scope>NUCLEOTIDE SEQUENCE</scope>
</reference>
<organism evidence="8">
    <name type="scientific">freshwater metagenome</name>
    <dbReference type="NCBI Taxonomy" id="449393"/>
    <lineage>
        <taxon>unclassified sequences</taxon>
        <taxon>metagenomes</taxon>
        <taxon>ecological metagenomes</taxon>
    </lineage>
</organism>
<dbReference type="NCBIfam" id="NF009560">
    <property type="entry name" value="PRK13017.1"/>
    <property type="match status" value="1"/>
</dbReference>
<feature type="domain" description="Dihydroxy-acid/6-phosphogluconate dehydratase N-terminal" evidence="6">
    <location>
        <begin position="50"/>
        <end position="361"/>
    </location>
</feature>
<dbReference type="NCBIfam" id="NF004784">
    <property type="entry name" value="PRK06131.1"/>
    <property type="match status" value="1"/>
</dbReference>
<proteinExistence type="inferred from homology"/>
<dbReference type="PROSITE" id="PS00886">
    <property type="entry name" value="ILVD_EDD_1"/>
    <property type="match status" value="1"/>
</dbReference>
<dbReference type="EMBL" id="CAEZVA010000014">
    <property type="protein sequence ID" value="CAB4611311.1"/>
    <property type="molecule type" value="Genomic_DNA"/>
</dbReference>
<keyword evidence="4" id="KW-0411">Iron-sulfur</keyword>
<evidence type="ECO:0000313" key="9">
    <source>
        <dbReference type="EMBL" id="CAB4555122.1"/>
    </source>
</evidence>
<dbReference type="InterPro" id="IPR000581">
    <property type="entry name" value="ILV_EDD_N"/>
</dbReference>
<dbReference type="InterPro" id="IPR052352">
    <property type="entry name" value="Sugar_Degrad_Dehydratases"/>
</dbReference>
<evidence type="ECO:0000313" key="8">
    <source>
        <dbReference type="EMBL" id="CAB4548889.1"/>
    </source>
</evidence>
<keyword evidence="3" id="KW-0408">Iron</keyword>
<evidence type="ECO:0000256" key="2">
    <source>
        <dbReference type="ARBA" id="ARBA00022723"/>
    </source>
</evidence>
<dbReference type="GO" id="GO:0046872">
    <property type="term" value="F:metal ion binding"/>
    <property type="evidence" value="ECO:0007669"/>
    <property type="project" value="UniProtKB-KW"/>
</dbReference>
<comment type="similarity">
    <text evidence="1">Belongs to the IlvD/Edd family.</text>
</comment>
<dbReference type="SUPFAM" id="SSF143975">
    <property type="entry name" value="IlvD/EDD N-terminal domain-like"/>
    <property type="match status" value="1"/>
</dbReference>
<dbReference type="InterPro" id="IPR042096">
    <property type="entry name" value="Dihydro-acid_dehy_C"/>
</dbReference>
<gene>
    <name evidence="8" type="ORF">UFOPK1508_00266</name>
    <name evidence="9" type="ORF">UFOPK1599_00153</name>
    <name evidence="10" type="ORF">UFOPK1894_00332</name>
    <name evidence="11" type="ORF">UFOPK2179_00566</name>
    <name evidence="12" type="ORF">UFOPK2715_00350</name>
    <name evidence="13" type="ORF">UFOPK3883_00712</name>
</gene>
<evidence type="ECO:0000256" key="3">
    <source>
        <dbReference type="ARBA" id="ARBA00023004"/>
    </source>
</evidence>
<evidence type="ECO:0000256" key="1">
    <source>
        <dbReference type="ARBA" id="ARBA00006486"/>
    </source>
</evidence>
<keyword evidence="5" id="KW-0456">Lyase</keyword>
<evidence type="ECO:0000259" key="7">
    <source>
        <dbReference type="Pfam" id="PF24877"/>
    </source>
</evidence>
<dbReference type="EMBL" id="CAEZWC010000053">
    <property type="protein sequence ID" value="CAB4647993.1"/>
    <property type="molecule type" value="Genomic_DNA"/>
</dbReference>
<evidence type="ECO:0000256" key="5">
    <source>
        <dbReference type="ARBA" id="ARBA00023239"/>
    </source>
</evidence>
<name>A0A6J6CFA4_9ZZZZ</name>
<evidence type="ECO:0000313" key="11">
    <source>
        <dbReference type="EMBL" id="CAB4647993.1"/>
    </source>
</evidence>
<dbReference type="SUPFAM" id="SSF52016">
    <property type="entry name" value="LeuD/IlvD-like"/>
    <property type="match status" value="1"/>
</dbReference>
<dbReference type="Pfam" id="PF00920">
    <property type="entry name" value="ILVD_EDD_N"/>
    <property type="match status" value="1"/>
</dbReference>
<evidence type="ECO:0000313" key="10">
    <source>
        <dbReference type="EMBL" id="CAB4611311.1"/>
    </source>
</evidence>
<sequence>MKKDWIVASLSEEKFDRRSQYWFGLKDKGGYIHRERLRNQGYAPDVFDGRPVIGIANTWSELNPCNGSLNDVAEAVKRGVWEAGGFPLEFPAMSLSESLQRPTTMLYRNMLAMEVEELIRSHPLDGVVLLGNCDKTPPGLLMGAASVDLPALMITGGPMLNGRYHGEAVGSGTLVWKYSEQVRSGKISFEEFMAMESCSARSQGSCMTMGTASTMACVTEALGVQLPGAAAIPAVDSRKFALAHLSGRRIVKMVEEDLKLSKVLNRKAFENAIKILAAIGGSTNAVVHLLAIAGRVGVPLDLDDFDKLGKDVPVIANMMPSGKFLMEEFFDAGGVPTVMKEISHLIHTDHITVTGKTVKENIEGAENWNKEVITPANKPFQAAGAGIVVVRGSLAPNGAIIKVSAATPKLLTHKGKALVFNEIEEYLKVADDPDLPVTPDTILVLKNSGPKGYPGFPEVGNLPMPKKILEQGVTDMVRISDARMSGTAYGTVVLHVSPESTAGGPLAFVENGDEIELDVPNRKLNLLISEEELAKRKAAWVPPKPKADRGWSKMYIEHVQQAHLGADLDFLVGSSGDYVPRHSH</sequence>
<dbReference type="EMBL" id="CAEZTE010000004">
    <property type="protein sequence ID" value="CAB4555122.1"/>
    <property type="molecule type" value="Genomic_DNA"/>
</dbReference>
<feature type="domain" description="Dihydroxy-acid/6-phosphogluconate dehydratase C-terminal" evidence="7">
    <location>
        <begin position="371"/>
        <end position="566"/>
    </location>
</feature>
<dbReference type="AlphaFoldDB" id="A0A6J6CFA4"/>
<dbReference type="FunFam" id="3.50.30.80:FF:000001">
    <property type="entry name" value="Dihydroxy-acid dehydratase"/>
    <property type="match status" value="1"/>
</dbReference>
<dbReference type="GO" id="GO:0051536">
    <property type="term" value="F:iron-sulfur cluster binding"/>
    <property type="evidence" value="ECO:0007669"/>
    <property type="project" value="UniProtKB-KW"/>
</dbReference>